<evidence type="ECO:0000313" key="3">
    <source>
        <dbReference type="Proteomes" id="UP000321085"/>
    </source>
</evidence>
<reference evidence="2 3" key="1">
    <citation type="submission" date="2019-07" db="EMBL/GenBank/DDBJ databases">
        <title>Whole genome shotgun sequence of Microvirga aerophila NBRC 106136.</title>
        <authorList>
            <person name="Hosoyama A."/>
            <person name="Uohara A."/>
            <person name="Ohji S."/>
            <person name="Ichikawa N."/>
        </authorList>
    </citation>
    <scope>NUCLEOTIDE SEQUENCE [LARGE SCALE GENOMIC DNA]</scope>
    <source>
        <strain evidence="2 3">NBRC 106136</strain>
    </source>
</reference>
<keyword evidence="3" id="KW-1185">Reference proteome</keyword>
<dbReference type="AlphaFoldDB" id="A0A512BV10"/>
<protein>
    <submittedName>
        <fullName evidence="2">Uncharacterized protein</fullName>
    </submittedName>
</protein>
<feature type="compositionally biased region" description="Basic and acidic residues" evidence="1">
    <location>
        <begin position="41"/>
        <end position="52"/>
    </location>
</feature>
<dbReference type="EMBL" id="BJYU01000048">
    <property type="protein sequence ID" value="GEO15806.1"/>
    <property type="molecule type" value="Genomic_DNA"/>
</dbReference>
<sequence length="52" mass="5681">MATDQTAGVPPSFGNTSLVNIGWTENSRKADKKRAMQKSGQNDERCSNPKMP</sequence>
<gene>
    <name evidence="2" type="ORF">MAE02_35020</name>
</gene>
<proteinExistence type="predicted"/>
<accession>A0A512BV10</accession>
<name>A0A512BV10_9HYPH</name>
<evidence type="ECO:0000256" key="1">
    <source>
        <dbReference type="SAM" id="MobiDB-lite"/>
    </source>
</evidence>
<feature type="compositionally biased region" description="Polar residues" evidence="1">
    <location>
        <begin position="13"/>
        <end position="25"/>
    </location>
</feature>
<evidence type="ECO:0000313" key="2">
    <source>
        <dbReference type="EMBL" id="GEO15806.1"/>
    </source>
</evidence>
<comment type="caution">
    <text evidence="2">The sequence shown here is derived from an EMBL/GenBank/DDBJ whole genome shotgun (WGS) entry which is preliminary data.</text>
</comment>
<feature type="region of interest" description="Disordered" evidence="1">
    <location>
        <begin position="1"/>
        <end position="52"/>
    </location>
</feature>
<organism evidence="2 3">
    <name type="scientific">Microvirga aerophila</name>
    <dbReference type="NCBI Taxonomy" id="670291"/>
    <lineage>
        <taxon>Bacteria</taxon>
        <taxon>Pseudomonadati</taxon>
        <taxon>Pseudomonadota</taxon>
        <taxon>Alphaproteobacteria</taxon>
        <taxon>Hyphomicrobiales</taxon>
        <taxon>Methylobacteriaceae</taxon>
        <taxon>Microvirga</taxon>
    </lineage>
</organism>
<dbReference type="Proteomes" id="UP000321085">
    <property type="component" value="Unassembled WGS sequence"/>
</dbReference>